<accession>A0ABW2N7F6</accession>
<dbReference type="PROSITE" id="PS51755">
    <property type="entry name" value="OMPR_PHOB"/>
    <property type="match status" value="1"/>
</dbReference>
<dbReference type="Pfam" id="PF13401">
    <property type="entry name" value="AAA_22"/>
    <property type="match status" value="1"/>
</dbReference>
<evidence type="ECO:0000259" key="5">
    <source>
        <dbReference type="PROSITE" id="PS51755"/>
    </source>
</evidence>
<comment type="caution">
    <text evidence="6">The sequence shown here is derived from an EMBL/GenBank/DDBJ whole genome shotgun (WGS) entry which is preliminary data.</text>
</comment>
<dbReference type="InterPro" id="IPR049945">
    <property type="entry name" value="AAA_22"/>
</dbReference>
<dbReference type="EMBL" id="JBHTCH010000021">
    <property type="protein sequence ID" value="MFC7362168.1"/>
    <property type="molecule type" value="Genomic_DNA"/>
</dbReference>
<feature type="domain" description="OmpR/PhoB-type" evidence="5">
    <location>
        <begin position="1"/>
        <end position="102"/>
    </location>
</feature>
<feature type="region of interest" description="Disordered" evidence="4">
    <location>
        <begin position="1041"/>
        <end position="1066"/>
    </location>
</feature>
<dbReference type="PRINTS" id="PR00364">
    <property type="entry name" value="DISEASERSIST"/>
</dbReference>
<gene>
    <name evidence="6" type="ORF">ACFQO6_17975</name>
</gene>
<dbReference type="InterPro" id="IPR027417">
    <property type="entry name" value="P-loop_NTPase"/>
</dbReference>
<dbReference type="Gene3D" id="3.40.50.300">
    <property type="entry name" value="P-loop containing nucleotide triphosphate hydrolases"/>
    <property type="match status" value="1"/>
</dbReference>
<organism evidence="6 7">
    <name type="scientific">Nocardioides astragali</name>
    <dbReference type="NCBI Taxonomy" id="1776736"/>
    <lineage>
        <taxon>Bacteria</taxon>
        <taxon>Bacillati</taxon>
        <taxon>Actinomycetota</taxon>
        <taxon>Actinomycetes</taxon>
        <taxon>Propionibacteriales</taxon>
        <taxon>Nocardioidaceae</taxon>
        <taxon>Nocardioides</taxon>
    </lineage>
</organism>
<comment type="similarity">
    <text evidence="1">Belongs to the AfsR/DnrI/RedD regulatory family.</text>
</comment>
<keyword evidence="2 3" id="KW-0238">DNA-binding</keyword>
<protein>
    <submittedName>
        <fullName evidence="6">BTAD domain-containing putative transcriptional regulator</fullName>
    </submittedName>
</protein>
<reference evidence="7" key="1">
    <citation type="journal article" date="2019" name="Int. J. Syst. Evol. Microbiol.">
        <title>The Global Catalogue of Microorganisms (GCM) 10K type strain sequencing project: providing services to taxonomists for standard genome sequencing and annotation.</title>
        <authorList>
            <consortium name="The Broad Institute Genomics Platform"/>
            <consortium name="The Broad Institute Genome Sequencing Center for Infectious Disease"/>
            <person name="Wu L."/>
            <person name="Ma J."/>
        </authorList>
    </citation>
    <scope>NUCLEOTIDE SEQUENCE [LARGE SCALE GENOMIC DNA]</scope>
    <source>
        <strain evidence="7">FCH27</strain>
    </source>
</reference>
<dbReference type="Proteomes" id="UP001596524">
    <property type="component" value="Unassembled WGS sequence"/>
</dbReference>
<dbReference type="CDD" id="cd15831">
    <property type="entry name" value="BTAD"/>
    <property type="match status" value="1"/>
</dbReference>
<evidence type="ECO:0000313" key="6">
    <source>
        <dbReference type="EMBL" id="MFC7362168.1"/>
    </source>
</evidence>
<evidence type="ECO:0000256" key="4">
    <source>
        <dbReference type="SAM" id="MobiDB-lite"/>
    </source>
</evidence>
<dbReference type="Pfam" id="PF03704">
    <property type="entry name" value="BTAD"/>
    <property type="match status" value="1"/>
</dbReference>
<feature type="region of interest" description="Disordered" evidence="4">
    <location>
        <begin position="258"/>
        <end position="290"/>
    </location>
</feature>
<dbReference type="InterPro" id="IPR005158">
    <property type="entry name" value="BTAD"/>
</dbReference>
<feature type="compositionally biased region" description="Basic and acidic residues" evidence="4">
    <location>
        <begin position="1053"/>
        <end position="1066"/>
    </location>
</feature>
<proteinExistence type="inferred from homology"/>
<dbReference type="SUPFAM" id="SSF52540">
    <property type="entry name" value="P-loop containing nucleoside triphosphate hydrolases"/>
    <property type="match status" value="1"/>
</dbReference>
<dbReference type="RefSeq" id="WP_255892102.1">
    <property type="nucleotide sequence ID" value="NZ_JAFMZM010000005.1"/>
</dbReference>
<evidence type="ECO:0000256" key="2">
    <source>
        <dbReference type="ARBA" id="ARBA00023125"/>
    </source>
</evidence>
<sequence length="1066" mass="114830">MSANGAPDVSFRLLGPMEIAVGGTPVAVPGSAERALLVQLLLTPGRTIPATMLVDRLWSESALPVDPMNALQIRVSKLRRSLKAHGVEDLVSREGVGYRATVDPSAVDAVDFATRIREARAGATAAGDAYRSDHLQAYDDALSLWRGEPLSEFSGDQWASIEAARLTELRLAALTERAHIALALGRHHEVVGDLEPLVAADPTLESMAGLLMIALYRSGRQADALEVYTRSRTVLDETLGLEPSASLRSLHERVLRQDGSLGTQPELTPPTPVVVSSGKRRTEEQQRAATSNLPTVVRPLIGRDGQLDSLLELLAGSRLLSLIGPGGAGKTSLAVATAVRVGETFADGAIVVRLASVDAPDQVPLAVADALGVPLDGAAADRDVRERVIAYLSRRRMLVLIDNCEHVVDAAAALIDAVLNRCPDVTIMATSREALAVPDEVQVTVGPLETPPEGTEPGRVLDYPAAQLFAERARAVRSGTSFSEPDLEAVGRISRALDGMPLALELAAARVAAMSPREISERLTQRFSFLTSGARTAEARQQTLRATVDWSYALLSELEQKVFNRLAVFQGGWTLTAAEAVVSDSAMALGEVLDTIGRLVERSMVVVELGPTTRYRMLETLRQYAVERLAATGEDETFGQRHAEYFRDFAEASEMELRGHGQREALQRLRQEQPNVRAALAWLETHPGNLDSALTMAGSLGLFWHLGRHLEGREILARLLEEGGASPGARARALQAVSVVERPRACLVHPSPRCAETAHESLAIFEELGDRSRAALSRVLLAVEGVTGVNAEQAEELLDEAEAQFNRDGDHWGKAVIGFVRMETALKSGDEETAITVGRATAAAFRQLDDPWGLSAILYHLGWGLRQFGRYEEGARVLEEAIDVATSAGLYNTVQWALADLGVAQLHLGNPDLSVELFERATAASEYIGDGAGAVLATYGHGLLAQVRGDWVEARTRFVSAHKGFRTLGTPVPEGLALAGVARCDEAEGDVVLAQQRYEQVLATGRSVGEPALIATALEGLARSAASKEEGDEVQRLLNEARAVRERTRRPPPPHELRDLETLRSR</sequence>
<dbReference type="InterPro" id="IPR011990">
    <property type="entry name" value="TPR-like_helical_dom_sf"/>
</dbReference>
<dbReference type="SUPFAM" id="SSF46894">
    <property type="entry name" value="C-terminal effector domain of the bipartite response regulators"/>
    <property type="match status" value="1"/>
</dbReference>
<dbReference type="SMART" id="SM00862">
    <property type="entry name" value="Trans_reg_C"/>
    <property type="match status" value="1"/>
</dbReference>
<evidence type="ECO:0000256" key="3">
    <source>
        <dbReference type="PROSITE-ProRule" id="PRU01091"/>
    </source>
</evidence>
<evidence type="ECO:0000313" key="7">
    <source>
        <dbReference type="Proteomes" id="UP001596524"/>
    </source>
</evidence>
<dbReference type="PANTHER" id="PTHR47691:SF3">
    <property type="entry name" value="HTH-TYPE TRANSCRIPTIONAL REGULATOR RV0890C-RELATED"/>
    <property type="match status" value="1"/>
</dbReference>
<dbReference type="Gene3D" id="1.10.10.10">
    <property type="entry name" value="Winged helix-like DNA-binding domain superfamily/Winged helix DNA-binding domain"/>
    <property type="match status" value="1"/>
</dbReference>
<dbReference type="SMART" id="SM01043">
    <property type="entry name" value="BTAD"/>
    <property type="match status" value="1"/>
</dbReference>
<dbReference type="InterPro" id="IPR036388">
    <property type="entry name" value="WH-like_DNA-bd_sf"/>
</dbReference>
<feature type="DNA-binding region" description="OmpR/PhoB-type" evidence="3">
    <location>
        <begin position="1"/>
        <end position="102"/>
    </location>
</feature>
<dbReference type="InterPro" id="IPR001867">
    <property type="entry name" value="OmpR/PhoB-type_DNA-bd"/>
</dbReference>
<keyword evidence="7" id="KW-1185">Reference proteome</keyword>
<dbReference type="Pfam" id="PF00486">
    <property type="entry name" value="Trans_reg_C"/>
    <property type="match status" value="1"/>
</dbReference>
<dbReference type="PANTHER" id="PTHR47691">
    <property type="entry name" value="REGULATOR-RELATED"/>
    <property type="match status" value="1"/>
</dbReference>
<dbReference type="Gene3D" id="1.25.40.10">
    <property type="entry name" value="Tetratricopeptide repeat domain"/>
    <property type="match status" value="3"/>
</dbReference>
<dbReference type="InterPro" id="IPR016032">
    <property type="entry name" value="Sig_transdc_resp-reg_C-effctor"/>
</dbReference>
<name>A0ABW2N7F6_9ACTN</name>
<evidence type="ECO:0000256" key="1">
    <source>
        <dbReference type="ARBA" id="ARBA00005820"/>
    </source>
</evidence>
<dbReference type="SUPFAM" id="SSF48452">
    <property type="entry name" value="TPR-like"/>
    <property type="match status" value="2"/>
</dbReference>